<proteinExistence type="predicted"/>
<keyword evidence="3" id="KW-1185">Reference proteome</keyword>
<dbReference type="EMBL" id="QUNO01000018">
    <property type="protein sequence ID" value="REH35229.1"/>
    <property type="molecule type" value="Genomic_DNA"/>
</dbReference>
<accession>A0A3E0GYM8</accession>
<dbReference type="InterPro" id="IPR057679">
    <property type="entry name" value="DUF7919"/>
</dbReference>
<comment type="caution">
    <text evidence="2">The sequence shown here is derived from an EMBL/GenBank/DDBJ whole genome shotgun (WGS) entry which is preliminary data.</text>
</comment>
<reference evidence="2 3" key="1">
    <citation type="submission" date="2018-08" db="EMBL/GenBank/DDBJ databases">
        <title>Genomic Encyclopedia of Archaeal and Bacterial Type Strains, Phase II (KMG-II): from individual species to whole genera.</title>
        <authorList>
            <person name="Goeker M."/>
        </authorList>
    </citation>
    <scope>NUCLEOTIDE SEQUENCE [LARGE SCALE GENOMIC DNA]</scope>
    <source>
        <strain evidence="2 3">DSM 45791</strain>
    </source>
</reference>
<dbReference type="AlphaFoldDB" id="A0A3E0GYM8"/>
<sequence>MERGGVRLTMGRADVRVPDGETWLVAPDLVYHYVVKHDDLPPSRFVEAAMSDARIDASVEPANGG</sequence>
<evidence type="ECO:0000259" key="1">
    <source>
        <dbReference type="Pfam" id="PF25535"/>
    </source>
</evidence>
<feature type="domain" description="DUF7919" evidence="1">
    <location>
        <begin position="3"/>
        <end position="49"/>
    </location>
</feature>
<name>A0A3E0GYM8_9PSEU</name>
<dbReference type="Proteomes" id="UP000256269">
    <property type="component" value="Unassembled WGS sequence"/>
</dbReference>
<evidence type="ECO:0000313" key="2">
    <source>
        <dbReference type="EMBL" id="REH35229.1"/>
    </source>
</evidence>
<protein>
    <recommendedName>
        <fullName evidence="1">DUF7919 domain-containing protein</fullName>
    </recommendedName>
</protein>
<organism evidence="2 3">
    <name type="scientific">Kutzneria buriramensis</name>
    <dbReference type="NCBI Taxonomy" id="1045776"/>
    <lineage>
        <taxon>Bacteria</taxon>
        <taxon>Bacillati</taxon>
        <taxon>Actinomycetota</taxon>
        <taxon>Actinomycetes</taxon>
        <taxon>Pseudonocardiales</taxon>
        <taxon>Pseudonocardiaceae</taxon>
        <taxon>Kutzneria</taxon>
    </lineage>
</organism>
<evidence type="ECO:0000313" key="3">
    <source>
        <dbReference type="Proteomes" id="UP000256269"/>
    </source>
</evidence>
<dbReference type="Pfam" id="PF25535">
    <property type="entry name" value="DUF7919"/>
    <property type="match status" value="1"/>
</dbReference>
<gene>
    <name evidence="2" type="ORF">BCF44_11889</name>
</gene>